<keyword evidence="1" id="KW-1133">Transmembrane helix</keyword>
<evidence type="ECO:0000256" key="1">
    <source>
        <dbReference type="SAM" id="Phobius"/>
    </source>
</evidence>
<dbReference type="Pfam" id="PF05795">
    <property type="entry name" value="Plasmodium_Vir"/>
    <property type="match status" value="1"/>
</dbReference>
<organism evidence="2 3">
    <name type="scientific">Plasmodium ovale</name>
    <name type="common">malaria parasite P. ovale</name>
    <dbReference type="NCBI Taxonomy" id="36330"/>
    <lineage>
        <taxon>Eukaryota</taxon>
        <taxon>Sar</taxon>
        <taxon>Alveolata</taxon>
        <taxon>Apicomplexa</taxon>
        <taxon>Aconoidasida</taxon>
        <taxon>Haemosporida</taxon>
        <taxon>Plasmodiidae</taxon>
        <taxon>Plasmodium</taxon>
        <taxon>Plasmodium (Plasmodium)</taxon>
    </lineage>
</organism>
<proteinExistence type="predicted"/>
<name>A0A1D3JDL6_PLAOA</name>
<feature type="transmembrane region" description="Helical" evidence="1">
    <location>
        <begin position="108"/>
        <end position="127"/>
    </location>
</feature>
<dbReference type="Proteomes" id="UP000242942">
    <property type="component" value="Unassembled WGS sequence"/>
</dbReference>
<gene>
    <name evidence="2" type="primary">PocGH01_00032600</name>
    <name evidence="2" type="ORF">POCGH01_00032600</name>
</gene>
<protein>
    <submittedName>
        <fullName evidence="2">PIR protein</fullName>
    </submittedName>
</protein>
<keyword evidence="1" id="KW-0812">Transmembrane</keyword>
<accession>A0A1D3JDL6</accession>
<keyword evidence="3" id="KW-1185">Reference proteome</keyword>
<dbReference type="InterPro" id="IPR008780">
    <property type="entry name" value="Plasmodium_Vir"/>
</dbReference>
<dbReference type="VEuPathDB" id="PlasmoDB:PocGH01_00032600"/>
<evidence type="ECO:0000313" key="2">
    <source>
        <dbReference type="EMBL" id="SBT83834.1"/>
    </source>
</evidence>
<dbReference type="OrthoDB" id="382033at2759"/>
<dbReference type="AlphaFoldDB" id="A0A1D3JDL6"/>
<dbReference type="EMBL" id="FLRI01000221">
    <property type="protein sequence ID" value="SBT83834.1"/>
    <property type="molecule type" value="Genomic_DNA"/>
</dbReference>
<evidence type="ECO:0000313" key="3">
    <source>
        <dbReference type="Proteomes" id="UP000242942"/>
    </source>
</evidence>
<reference evidence="2 3" key="1">
    <citation type="submission" date="2016-06" db="EMBL/GenBank/DDBJ databases">
        <authorList>
            <consortium name="Pathogen Informatics"/>
        </authorList>
    </citation>
    <scope>NUCLEOTIDE SEQUENCE [LARGE SCALE GENOMIC DNA]</scope>
    <source>
        <strain evidence="2">PocGH01</strain>
    </source>
</reference>
<keyword evidence="1" id="KW-0472">Membrane</keyword>
<sequence length="181" mass="21680">MYPESLINRLTYVWDDVNVKLQLKDCLYFYHNEILLDKLKEMKDLHDYFKNYDTIDNDVASYPDKCQNYFNYVTQNNILYEKHHNECCVSPKINLENYFNCDAKYKPIVGSFTVFTILSSLFIMYKFTPFGPRIAKQIFNNSRVWSNMEEETKNHELIPHISMDQETELDDKGYTLSYHSL</sequence>
<dbReference type="VEuPathDB" id="PlasmoDB:POWCR01_000072900"/>